<evidence type="ECO:0000259" key="2">
    <source>
        <dbReference type="Pfam" id="PF08327"/>
    </source>
</evidence>
<dbReference type="RefSeq" id="WP_076004952.1">
    <property type="nucleotide sequence ID" value="NZ_CP018258.1"/>
</dbReference>
<proteinExistence type="inferred from homology"/>
<evidence type="ECO:0000313" key="3">
    <source>
        <dbReference type="EMBL" id="APV45460.1"/>
    </source>
</evidence>
<accession>A0A1P8FAI8</accession>
<dbReference type="KEGG" id="dfo:Dform_02156"/>
<dbReference type="CDD" id="cd07814">
    <property type="entry name" value="SRPBCC_CalC_Aha1-like"/>
    <property type="match status" value="1"/>
</dbReference>
<evidence type="ECO:0000256" key="1">
    <source>
        <dbReference type="ARBA" id="ARBA00006817"/>
    </source>
</evidence>
<reference evidence="4" key="1">
    <citation type="submission" date="2016-11" db="EMBL/GenBank/DDBJ databases">
        <title>Dehalogenimonas formicexedens sp. nov., a chlorinated alkane respiring bacterium isolated from contaminated groundwater.</title>
        <authorList>
            <person name="Key T.A."/>
            <person name="Bowman K.S."/>
            <person name="Lee I."/>
            <person name="Chun J."/>
            <person name="Albuquerque L."/>
            <person name="da Costa M.S."/>
            <person name="Rainey F.A."/>
            <person name="Moe W.M."/>
        </authorList>
    </citation>
    <scope>NUCLEOTIDE SEQUENCE [LARGE SCALE GENOMIC DNA]</scope>
    <source>
        <strain evidence="4">NSZ-14</strain>
    </source>
</reference>
<evidence type="ECO:0000313" key="4">
    <source>
        <dbReference type="Proteomes" id="UP000185934"/>
    </source>
</evidence>
<keyword evidence="4" id="KW-1185">Reference proteome</keyword>
<dbReference type="Gene3D" id="3.30.530.20">
    <property type="match status" value="1"/>
</dbReference>
<sequence length="143" mass="16452">MSNDRSITVTITIHAPVTRVWQALVDPELIKEYMGGAVVLTDWKPGVTIFWEGLWQGQPYRDKGQVIIFEPNCRIKYTHYSPATGLPDQPENYHILTYSLSDRGKDTDLVLLNENITTEAEQKYLESGWKVMLEELKRVSEHS</sequence>
<organism evidence="3 4">
    <name type="scientific">Dehalogenimonas formicexedens</name>
    <dbReference type="NCBI Taxonomy" id="1839801"/>
    <lineage>
        <taxon>Bacteria</taxon>
        <taxon>Bacillati</taxon>
        <taxon>Chloroflexota</taxon>
        <taxon>Dehalococcoidia</taxon>
        <taxon>Dehalococcoidales</taxon>
        <taxon>Dehalococcoidaceae</taxon>
        <taxon>Dehalogenimonas</taxon>
    </lineage>
</organism>
<dbReference type="STRING" id="1839801.Dform_02156"/>
<feature type="domain" description="Activator of Hsp90 ATPase homologue 1/2-like C-terminal" evidence="2">
    <location>
        <begin position="15"/>
        <end position="139"/>
    </location>
</feature>
<comment type="similarity">
    <text evidence="1">Belongs to the AHA1 family.</text>
</comment>
<dbReference type="SUPFAM" id="SSF55961">
    <property type="entry name" value="Bet v1-like"/>
    <property type="match status" value="1"/>
</dbReference>
<protein>
    <submittedName>
        <fullName evidence="3">Putative conserved protein YndB, AHSA1/START domain</fullName>
    </submittedName>
</protein>
<dbReference type="AlphaFoldDB" id="A0A1P8FAI8"/>
<dbReference type="Proteomes" id="UP000185934">
    <property type="component" value="Chromosome"/>
</dbReference>
<dbReference type="OrthoDB" id="9800600at2"/>
<gene>
    <name evidence="3" type="ORF">Dform_02156</name>
</gene>
<dbReference type="EMBL" id="CP018258">
    <property type="protein sequence ID" value="APV45460.1"/>
    <property type="molecule type" value="Genomic_DNA"/>
</dbReference>
<dbReference type="InterPro" id="IPR013538">
    <property type="entry name" value="ASHA1/2-like_C"/>
</dbReference>
<name>A0A1P8FAI8_9CHLR</name>
<dbReference type="InterPro" id="IPR023393">
    <property type="entry name" value="START-like_dom_sf"/>
</dbReference>
<dbReference type="Pfam" id="PF08327">
    <property type="entry name" value="AHSA1"/>
    <property type="match status" value="1"/>
</dbReference>